<reference evidence="6 7" key="1">
    <citation type="submission" date="2015-09" db="EMBL/GenBank/DDBJ databases">
        <title>Host preference determinants of Valsa canker pathogens revealed by comparative genomics.</title>
        <authorList>
            <person name="Yin Z."/>
            <person name="Huang L."/>
        </authorList>
    </citation>
    <scope>NUCLEOTIDE SEQUENCE [LARGE SCALE GENOMIC DNA]</scope>
    <source>
        <strain evidence="6 7">YSFL</strain>
    </source>
</reference>
<name>A0A423WQ86_CYTCH</name>
<comment type="similarity">
    <text evidence="1 4">Belongs to the short-chain dehydrogenases/reductases (SDR) family.</text>
</comment>
<dbReference type="PANTHER" id="PTHR43391:SF92">
    <property type="entry name" value="NAD(P)-BINDING PROTEIN"/>
    <property type="match status" value="1"/>
</dbReference>
<dbReference type="InterPro" id="IPR020904">
    <property type="entry name" value="Sc_DH/Rdtase_CS"/>
</dbReference>
<dbReference type="OrthoDB" id="1274115at2759"/>
<dbReference type="PROSITE" id="PS00061">
    <property type="entry name" value="ADH_SHORT"/>
    <property type="match status" value="1"/>
</dbReference>
<evidence type="ECO:0000256" key="2">
    <source>
        <dbReference type="ARBA" id="ARBA00022857"/>
    </source>
</evidence>
<organism evidence="6 7">
    <name type="scientific">Cytospora chrysosperma</name>
    <name type="common">Cytospora canker fungus</name>
    <name type="synonym">Sphaeria chrysosperma</name>
    <dbReference type="NCBI Taxonomy" id="252740"/>
    <lineage>
        <taxon>Eukaryota</taxon>
        <taxon>Fungi</taxon>
        <taxon>Dikarya</taxon>
        <taxon>Ascomycota</taxon>
        <taxon>Pezizomycotina</taxon>
        <taxon>Sordariomycetes</taxon>
        <taxon>Sordariomycetidae</taxon>
        <taxon>Diaporthales</taxon>
        <taxon>Cytosporaceae</taxon>
        <taxon>Cytospora</taxon>
    </lineage>
</organism>
<evidence type="ECO:0000256" key="3">
    <source>
        <dbReference type="ARBA" id="ARBA00023002"/>
    </source>
</evidence>
<dbReference type="Proteomes" id="UP000284375">
    <property type="component" value="Unassembled WGS sequence"/>
</dbReference>
<dbReference type="AlphaFoldDB" id="A0A423WQ86"/>
<proteinExistence type="inferred from homology"/>
<keyword evidence="3" id="KW-0560">Oxidoreductase</keyword>
<dbReference type="EMBL" id="LJZO01000001">
    <property type="protein sequence ID" value="ROW05626.1"/>
    <property type="molecule type" value="Genomic_DNA"/>
</dbReference>
<feature type="region of interest" description="Disordered" evidence="5">
    <location>
        <begin position="441"/>
        <end position="469"/>
    </location>
</feature>
<dbReference type="STRING" id="252740.A0A423WQ86"/>
<gene>
    <name evidence="6" type="ORF">VSDG_00481</name>
</gene>
<evidence type="ECO:0000256" key="5">
    <source>
        <dbReference type="SAM" id="MobiDB-lite"/>
    </source>
</evidence>
<dbReference type="GO" id="GO:0005829">
    <property type="term" value="C:cytosol"/>
    <property type="evidence" value="ECO:0007669"/>
    <property type="project" value="TreeGrafter"/>
</dbReference>
<dbReference type="Gene3D" id="3.40.50.720">
    <property type="entry name" value="NAD(P)-binding Rossmann-like Domain"/>
    <property type="match status" value="1"/>
</dbReference>
<evidence type="ECO:0000256" key="1">
    <source>
        <dbReference type="ARBA" id="ARBA00006484"/>
    </source>
</evidence>
<dbReference type="SUPFAM" id="SSF51735">
    <property type="entry name" value="NAD(P)-binding Rossmann-fold domains"/>
    <property type="match status" value="1"/>
</dbReference>
<dbReference type="PANTHER" id="PTHR43391">
    <property type="entry name" value="RETINOL DEHYDROGENASE-RELATED"/>
    <property type="match status" value="1"/>
</dbReference>
<evidence type="ECO:0000313" key="7">
    <source>
        <dbReference type="Proteomes" id="UP000284375"/>
    </source>
</evidence>
<protein>
    <submittedName>
        <fullName evidence="6">Uncharacterized protein</fullName>
    </submittedName>
</protein>
<keyword evidence="7" id="KW-1185">Reference proteome</keyword>
<dbReference type="PRINTS" id="PR00081">
    <property type="entry name" value="GDHRDH"/>
</dbReference>
<evidence type="ECO:0000313" key="6">
    <source>
        <dbReference type="EMBL" id="ROW05626.1"/>
    </source>
</evidence>
<dbReference type="InterPro" id="IPR002347">
    <property type="entry name" value="SDR_fam"/>
</dbReference>
<comment type="caution">
    <text evidence="6">The sequence shown here is derived from an EMBL/GenBank/DDBJ whole genome shotgun (WGS) entry which is preliminary data.</text>
</comment>
<keyword evidence="2" id="KW-0521">NADP</keyword>
<dbReference type="InterPro" id="IPR036291">
    <property type="entry name" value="NAD(P)-bd_dom_sf"/>
</dbReference>
<evidence type="ECO:0000256" key="4">
    <source>
        <dbReference type="RuleBase" id="RU000363"/>
    </source>
</evidence>
<dbReference type="Pfam" id="PF00106">
    <property type="entry name" value="adh_short"/>
    <property type="match status" value="1"/>
</dbReference>
<dbReference type="PRINTS" id="PR00080">
    <property type="entry name" value="SDRFAMILY"/>
</dbReference>
<accession>A0A423WQ86</accession>
<sequence>MNISTTNPTYHLPQDAVFLITGCSSGLGLALARKIASHPAHRLVATARDPSRLKALLLPAAAATATTTTTTEDRILILPLDVTSTASMASALDAVLAHPSFGRVDVLVNNAGYGLMGDTESSLPYHPSVPHSSDAENAKARALLETDFWGAAVMTLHAVRIMRDHNARAGGARGGLVLQVTSMGGFMGFAGNAYYNAAKFGLEGFTEALSREVRPEWNIHFTIAEPGGINTNYATSSMSLLADHPAYDASDSPTRVLASYINDPEFRKSWARPESMAQAIYEVVSRGQPIPMRFPLGRLSWETLRAEVDNVAKEFDNMKDLSLSADGVEQAEYVETTRSDFVMITANNVVVRRCSHGQLRRGRHNIRSDLVELHGLDELVECGGEQGTEDWTKPVDPMVAWKSTAGNDCRSEGTRRVQAATGVPNAPEACYDAVAGKEANYHSRSRDTAENFGHNDKSQADEVDGASDKHGNGNCWIEHATFNALEGPGTQLN</sequence>
<dbReference type="GO" id="GO:0016491">
    <property type="term" value="F:oxidoreductase activity"/>
    <property type="evidence" value="ECO:0007669"/>
    <property type="project" value="UniProtKB-KW"/>
</dbReference>